<protein>
    <submittedName>
        <fullName evidence="2">Uncharacterized protein</fullName>
    </submittedName>
</protein>
<name>A0AAD7SWR8_9TELE</name>
<dbReference type="EMBL" id="JAINUG010000027">
    <property type="protein sequence ID" value="KAJ8410207.1"/>
    <property type="molecule type" value="Genomic_DNA"/>
</dbReference>
<evidence type="ECO:0000256" key="1">
    <source>
        <dbReference type="SAM" id="MobiDB-lite"/>
    </source>
</evidence>
<sequence length="103" mass="11597">MDPRVLLMNPACAMFLRRRMQNTSRLNKTEGIRPALLRTRRTGRPFSPPRTRAKASRPGGTARREREGPLNGHSEWALPSQRTRPSARVCRQAASLSLSQGSF</sequence>
<feature type="compositionally biased region" description="Polar residues" evidence="1">
    <location>
        <begin position="94"/>
        <end position="103"/>
    </location>
</feature>
<reference evidence="2" key="1">
    <citation type="journal article" date="2023" name="Science">
        <title>Genome structures resolve the early diversification of teleost fishes.</title>
        <authorList>
            <person name="Parey E."/>
            <person name="Louis A."/>
            <person name="Montfort J."/>
            <person name="Bouchez O."/>
            <person name="Roques C."/>
            <person name="Iampietro C."/>
            <person name="Lluch J."/>
            <person name="Castinel A."/>
            <person name="Donnadieu C."/>
            <person name="Desvignes T."/>
            <person name="Floi Bucao C."/>
            <person name="Jouanno E."/>
            <person name="Wen M."/>
            <person name="Mejri S."/>
            <person name="Dirks R."/>
            <person name="Jansen H."/>
            <person name="Henkel C."/>
            <person name="Chen W.J."/>
            <person name="Zahm M."/>
            <person name="Cabau C."/>
            <person name="Klopp C."/>
            <person name="Thompson A.W."/>
            <person name="Robinson-Rechavi M."/>
            <person name="Braasch I."/>
            <person name="Lecointre G."/>
            <person name="Bobe J."/>
            <person name="Postlethwait J.H."/>
            <person name="Berthelot C."/>
            <person name="Roest Crollius H."/>
            <person name="Guiguen Y."/>
        </authorList>
    </citation>
    <scope>NUCLEOTIDE SEQUENCE</scope>
    <source>
        <strain evidence="2">NC1722</strain>
    </source>
</reference>
<evidence type="ECO:0000313" key="2">
    <source>
        <dbReference type="EMBL" id="KAJ8410207.1"/>
    </source>
</evidence>
<accession>A0AAD7SWR8</accession>
<keyword evidence="3" id="KW-1185">Reference proteome</keyword>
<organism evidence="2 3">
    <name type="scientific">Aldrovandia affinis</name>
    <dbReference type="NCBI Taxonomy" id="143900"/>
    <lineage>
        <taxon>Eukaryota</taxon>
        <taxon>Metazoa</taxon>
        <taxon>Chordata</taxon>
        <taxon>Craniata</taxon>
        <taxon>Vertebrata</taxon>
        <taxon>Euteleostomi</taxon>
        <taxon>Actinopterygii</taxon>
        <taxon>Neopterygii</taxon>
        <taxon>Teleostei</taxon>
        <taxon>Notacanthiformes</taxon>
        <taxon>Halosauridae</taxon>
        <taxon>Aldrovandia</taxon>
    </lineage>
</organism>
<feature type="region of interest" description="Disordered" evidence="1">
    <location>
        <begin position="24"/>
        <end position="103"/>
    </location>
</feature>
<evidence type="ECO:0000313" key="3">
    <source>
        <dbReference type="Proteomes" id="UP001221898"/>
    </source>
</evidence>
<proteinExistence type="predicted"/>
<dbReference type="AlphaFoldDB" id="A0AAD7SWR8"/>
<dbReference type="Proteomes" id="UP001221898">
    <property type="component" value="Unassembled WGS sequence"/>
</dbReference>
<comment type="caution">
    <text evidence="2">The sequence shown here is derived from an EMBL/GenBank/DDBJ whole genome shotgun (WGS) entry which is preliminary data.</text>
</comment>
<gene>
    <name evidence="2" type="ORF">AAFF_G00201880</name>
</gene>